<feature type="transmembrane region" description="Helical" evidence="6">
    <location>
        <begin position="95"/>
        <end position="121"/>
    </location>
</feature>
<dbReference type="OrthoDB" id="438211at2759"/>
<dbReference type="SUPFAM" id="SSF48652">
    <property type="entry name" value="Tetraspanin"/>
    <property type="match status" value="1"/>
</dbReference>
<evidence type="ECO:0000256" key="1">
    <source>
        <dbReference type="ARBA" id="ARBA00004141"/>
    </source>
</evidence>
<dbReference type="Pfam" id="PF00335">
    <property type="entry name" value="Tetraspanin"/>
    <property type="match status" value="1"/>
</dbReference>
<comment type="subcellular location">
    <subcellularLocation>
        <location evidence="1 6">Membrane</location>
        <topology evidence="1 6">Multi-pass membrane protein</topology>
    </subcellularLocation>
</comment>
<sequence length="263" mass="28752">MVTWPKNPCSTHACGVAAKWPLVILNVLLLIAGVVIIIVGIVSMIRNDQALLDNFNNKGPAGIVKHGSIALIISGGVLIVISILGVVAAVTESRIALIVFAFIVGILFLFVVIGAVMALAFQQQTIDMIGAALYQDLLDFNPNEADRISTRAWNWLQNTTLCCGVRNLTDWRNNTYYKSEEQGANKVPATCCKSQNAKGEFDNEIQIQCQRQPNSTNAYLEGCLTANQGKIRDLGNIVGYVGIVAAVIMVRHWDWLPDRQDNL</sequence>
<evidence type="ECO:0000256" key="6">
    <source>
        <dbReference type="RuleBase" id="RU361218"/>
    </source>
</evidence>
<dbReference type="PANTHER" id="PTHR19282:SF544">
    <property type="entry name" value="TETRASPANIN"/>
    <property type="match status" value="1"/>
</dbReference>
<proteinExistence type="inferred from homology"/>
<evidence type="ECO:0000256" key="4">
    <source>
        <dbReference type="ARBA" id="ARBA00022989"/>
    </source>
</evidence>
<feature type="transmembrane region" description="Helical" evidence="6">
    <location>
        <begin position="66"/>
        <end position="89"/>
    </location>
</feature>
<gene>
    <name evidence="7" type="ORF">CTOB1V02_LOCUS1309</name>
</gene>
<feature type="transmembrane region" description="Helical" evidence="6">
    <location>
        <begin position="234"/>
        <end position="253"/>
    </location>
</feature>
<comment type="similarity">
    <text evidence="2 6">Belongs to the tetraspanin (TM4SF) family.</text>
</comment>
<evidence type="ECO:0000256" key="5">
    <source>
        <dbReference type="ARBA" id="ARBA00023136"/>
    </source>
</evidence>
<reference evidence="7" key="1">
    <citation type="submission" date="2020-11" db="EMBL/GenBank/DDBJ databases">
        <authorList>
            <person name="Tran Van P."/>
        </authorList>
    </citation>
    <scope>NUCLEOTIDE SEQUENCE</scope>
</reference>
<dbReference type="InterPro" id="IPR008952">
    <property type="entry name" value="Tetraspanin_EC2_sf"/>
</dbReference>
<dbReference type="Gene3D" id="1.10.1450.10">
    <property type="entry name" value="Tetraspanin"/>
    <property type="match status" value="1"/>
</dbReference>
<name>A0A7R8W2U1_9CRUS</name>
<protein>
    <recommendedName>
        <fullName evidence="6">Tetraspanin</fullName>
    </recommendedName>
</protein>
<dbReference type="InterPro" id="IPR000301">
    <property type="entry name" value="Tetraspanin_animals"/>
</dbReference>
<feature type="transmembrane region" description="Helical" evidence="6">
    <location>
        <begin position="20"/>
        <end position="45"/>
    </location>
</feature>
<keyword evidence="5 6" id="KW-0472">Membrane</keyword>
<evidence type="ECO:0000256" key="2">
    <source>
        <dbReference type="ARBA" id="ARBA00006840"/>
    </source>
</evidence>
<dbReference type="PIRSF" id="PIRSF002419">
    <property type="entry name" value="Tetraspanin"/>
    <property type="match status" value="1"/>
</dbReference>
<organism evidence="7">
    <name type="scientific">Cyprideis torosa</name>
    <dbReference type="NCBI Taxonomy" id="163714"/>
    <lineage>
        <taxon>Eukaryota</taxon>
        <taxon>Metazoa</taxon>
        <taxon>Ecdysozoa</taxon>
        <taxon>Arthropoda</taxon>
        <taxon>Crustacea</taxon>
        <taxon>Oligostraca</taxon>
        <taxon>Ostracoda</taxon>
        <taxon>Podocopa</taxon>
        <taxon>Podocopida</taxon>
        <taxon>Cytherocopina</taxon>
        <taxon>Cytheroidea</taxon>
        <taxon>Cytherideidae</taxon>
        <taxon>Cyprideis</taxon>
    </lineage>
</organism>
<keyword evidence="3 6" id="KW-0812">Transmembrane</keyword>
<dbReference type="PANTHER" id="PTHR19282">
    <property type="entry name" value="TETRASPANIN"/>
    <property type="match status" value="1"/>
</dbReference>
<evidence type="ECO:0000313" key="7">
    <source>
        <dbReference type="EMBL" id="CAD7223319.1"/>
    </source>
</evidence>
<accession>A0A7R8W2U1</accession>
<dbReference type="PRINTS" id="PR00259">
    <property type="entry name" value="TMFOUR"/>
</dbReference>
<dbReference type="InterPro" id="IPR018499">
    <property type="entry name" value="Tetraspanin/Peripherin"/>
</dbReference>
<dbReference type="GO" id="GO:0005886">
    <property type="term" value="C:plasma membrane"/>
    <property type="evidence" value="ECO:0007669"/>
    <property type="project" value="TreeGrafter"/>
</dbReference>
<evidence type="ECO:0000256" key="3">
    <source>
        <dbReference type="ARBA" id="ARBA00022692"/>
    </source>
</evidence>
<dbReference type="EMBL" id="OB660183">
    <property type="protein sequence ID" value="CAD7223319.1"/>
    <property type="molecule type" value="Genomic_DNA"/>
</dbReference>
<dbReference type="AlphaFoldDB" id="A0A7R8W2U1"/>
<keyword evidence="4 6" id="KW-1133">Transmembrane helix</keyword>